<reference evidence="2 3" key="1">
    <citation type="submission" date="2022-08" db="EMBL/GenBank/DDBJ databases">
        <title>Reclassification of Massilia species as members of the genera Telluria, Duganella, Pseudoduganella, Mokoshia gen. nov. and Zemynaea gen. nov. using orthogonal and non-orthogonal genome-based approaches.</title>
        <authorList>
            <person name="Bowman J.P."/>
        </authorList>
    </citation>
    <scope>NUCLEOTIDE SEQUENCE [LARGE SCALE GENOMIC DNA]</scope>
    <source>
        <strain evidence="2 3">JCM 31661</strain>
    </source>
</reference>
<protein>
    <submittedName>
        <fullName evidence="2">Uncharacterized protein</fullName>
    </submittedName>
</protein>
<feature type="transmembrane region" description="Helical" evidence="1">
    <location>
        <begin position="50"/>
        <end position="70"/>
    </location>
</feature>
<accession>A0ABT2AN86</accession>
<keyword evidence="1" id="KW-0812">Transmembrane</keyword>
<organism evidence="2 3">
    <name type="scientific">Massilia agri</name>
    <dbReference type="NCBI Taxonomy" id="1886785"/>
    <lineage>
        <taxon>Bacteria</taxon>
        <taxon>Pseudomonadati</taxon>
        <taxon>Pseudomonadota</taxon>
        <taxon>Betaproteobacteria</taxon>
        <taxon>Burkholderiales</taxon>
        <taxon>Oxalobacteraceae</taxon>
        <taxon>Telluria group</taxon>
        <taxon>Massilia</taxon>
    </lineage>
</organism>
<evidence type="ECO:0000256" key="1">
    <source>
        <dbReference type="SAM" id="Phobius"/>
    </source>
</evidence>
<evidence type="ECO:0000313" key="3">
    <source>
        <dbReference type="Proteomes" id="UP001206572"/>
    </source>
</evidence>
<dbReference type="Proteomes" id="UP001206572">
    <property type="component" value="Unassembled WGS sequence"/>
</dbReference>
<dbReference type="EMBL" id="JANUHA010000010">
    <property type="protein sequence ID" value="MCS0597711.1"/>
    <property type="molecule type" value="Genomic_DNA"/>
</dbReference>
<evidence type="ECO:0000313" key="2">
    <source>
        <dbReference type="EMBL" id="MCS0597711.1"/>
    </source>
</evidence>
<keyword evidence="1" id="KW-1133">Transmembrane helix</keyword>
<name>A0ABT2AN86_9BURK</name>
<feature type="transmembrane region" description="Helical" evidence="1">
    <location>
        <begin position="12"/>
        <end position="30"/>
    </location>
</feature>
<gene>
    <name evidence="2" type="ORF">NX780_15290</name>
</gene>
<keyword evidence="1" id="KW-0472">Membrane</keyword>
<comment type="caution">
    <text evidence="2">The sequence shown here is derived from an EMBL/GenBank/DDBJ whole genome shotgun (WGS) entry which is preliminary data.</text>
</comment>
<keyword evidence="3" id="KW-1185">Reference proteome</keyword>
<proteinExistence type="predicted"/>
<sequence length="102" mass="10646">MTPRRKLQTANALMLAGIAAPLIGLFWMVASYSPGANATTHVGDALLKLGMVYMVALAVACASAVWSFVVQRRNAGVHVTGGTLLRILVLIGLIGPFVIGNV</sequence>
<feature type="transmembrane region" description="Helical" evidence="1">
    <location>
        <begin position="77"/>
        <end position="99"/>
    </location>
</feature>
<dbReference type="RefSeq" id="WP_258828733.1">
    <property type="nucleotide sequence ID" value="NZ_JANUHA010000010.1"/>
</dbReference>